<feature type="region of interest" description="Disordered" evidence="1">
    <location>
        <begin position="50"/>
        <end position="87"/>
    </location>
</feature>
<dbReference type="AlphaFoldDB" id="A0A4C1Y532"/>
<dbReference type="Proteomes" id="UP000299102">
    <property type="component" value="Unassembled WGS sequence"/>
</dbReference>
<reference evidence="2 3" key="1">
    <citation type="journal article" date="2019" name="Commun. Biol.">
        <title>The bagworm genome reveals a unique fibroin gene that provides high tensile strength.</title>
        <authorList>
            <person name="Kono N."/>
            <person name="Nakamura H."/>
            <person name="Ohtoshi R."/>
            <person name="Tomita M."/>
            <person name="Numata K."/>
            <person name="Arakawa K."/>
        </authorList>
    </citation>
    <scope>NUCLEOTIDE SEQUENCE [LARGE SCALE GENOMIC DNA]</scope>
</reference>
<evidence type="ECO:0000256" key="1">
    <source>
        <dbReference type="SAM" id="MobiDB-lite"/>
    </source>
</evidence>
<protein>
    <submittedName>
        <fullName evidence="2">Uncharacterized protein</fullName>
    </submittedName>
</protein>
<keyword evidence="3" id="KW-1185">Reference proteome</keyword>
<dbReference type="EMBL" id="BGZK01001042">
    <property type="protein sequence ID" value="GBP69495.1"/>
    <property type="molecule type" value="Genomic_DNA"/>
</dbReference>
<organism evidence="2 3">
    <name type="scientific">Eumeta variegata</name>
    <name type="common">Bagworm moth</name>
    <name type="synonym">Eumeta japonica</name>
    <dbReference type="NCBI Taxonomy" id="151549"/>
    <lineage>
        <taxon>Eukaryota</taxon>
        <taxon>Metazoa</taxon>
        <taxon>Ecdysozoa</taxon>
        <taxon>Arthropoda</taxon>
        <taxon>Hexapoda</taxon>
        <taxon>Insecta</taxon>
        <taxon>Pterygota</taxon>
        <taxon>Neoptera</taxon>
        <taxon>Endopterygota</taxon>
        <taxon>Lepidoptera</taxon>
        <taxon>Glossata</taxon>
        <taxon>Ditrysia</taxon>
        <taxon>Tineoidea</taxon>
        <taxon>Psychidae</taxon>
        <taxon>Oiketicinae</taxon>
        <taxon>Eumeta</taxon>
    </lineage>
</organism>
<name>A0A4C1Y532_EUMVA</name>
<accession>A0A4C1Y532</accession>
<evidence type="ECO:0000313" key="3">
    <source>
        <dbReference type="Proteomes" id="UP000299102"/>
    </source>
</evidence>
<proteinExistence type="predicted"/>
<gene>
    <name evidence="2" type="ORF">EVAR_43743_1</name>
</gene>
<sequence length="87" mass="9802">MNSKEEHLLIMMMAPGARRRAMSATASRVALTTAIMFTLQHCQYELKRRAPVDHDDGAGRAPPRHVRDGQPRRPHHCHNILAPTLSI</sequence>
<evidence type="ECO:0000313" key="2">
    <source>
        <dbReference type="EMBL" id="GBP69495.1"/>
    </source>
</evidence>
<comment type="caution">
    <text evidence="2">The sequence shown here is derived from an EMBL/GenBank/DDBJ whole genome shotgun (WGS) entry which is preliminary data.</text>
</comment>